<dbReference type="Proteomes" id="UP000466864">
    <property type="component" value="Unassembled WGS sequence"/>
</dbReference>
<dbReference type="InterPro" id="IPR030395">
    <property type="entry name" value="GP_PDE_dom"/>
</dbReference>
<reference evidence="2 3" key="1">
    <citation type="submission" date="2019-08" db="EMBL/GenBank/DDBJ databases">
        <title>In-depth cultivation of the pig gut microbiome towards novel bacterial diversity and tailored functional studies.</title>
        <authorList>
            <person name="Wylensek D."/>
            <person name="Hitch T.C.A."/>
            <person name="Clavel T."/>
        </authorList>
    </citation>
    <scope>NUCLEOTIDE SEQUENCE [LARGE SCALE GENOMIC DNA]</scope>
    <source>
        <strain evidence="2 3">Oil+RF-744-WCA-WT-13</strain>
    </source>
</reference>
<dbReference type="GO" id="GO:0005886">
    <property type="term" value="C:plasma membrane"/>
    <property type="evidence" value="ECO:0007669"/>
    <property type="project" value="TreeGrafter"/>
</dbReference>
<dbReference type="GO" id="GO:0006644">
    <property type="term" value="P:phospholipid metabolic process"/>
    <property type="evidence" value="ECO:0007669"/>
    <property type="project" value="TreeGrafter"/>
</dbReference>
<comment type="caution">
    <text evidence="2">The sequence shown here is derived from an EMBL/GenBank/DDBJ whole genome shotgun (WGS) entry which is preliminary data.</text>
</comment>
<protein>
    <recommendedName>
        <fullName evidence="1">GP-PDE domain-containing protein</fullName>
    </recommendedName>
</protein>
<dbReference type="Pfam" id="PF03009">
    <property type="entry name" value="GDPD"/>
    <property type="match status" value="1"/>
</dbReference>
<dbReference type="PANTHER" id="PTHR46320:SF1">
    <property type="entry name" value="GLYCEROPHOSPHODIESTER PHOSPHODIESTERASE 1"/>
    <property type="match status" value="1"/>
</dbReference>
<dbReference type="Gene3D" id="3.20.20.190">
    <property type="entry name" value="Phosphatidylinositol (PI) phosphodiesterase"/>
    <property type="match status" value="1"/>
</dbReference>
<sequence>MGKHAKKVIGAVIGTAAAWAFAVKPRIFNKPDLSEIRKYDYANGGFSSPEKGIPENSIPAFRDAIAHGYGIRLDVRLTRDGVPVVFSDSLVARMCAANGSVENSTLEELKELRLEGTEETIPTLREALKFIDGQVPVILNILVEDQDYNAISDQVCDVADEYEGVFAIESLDPRVLRWFRKQRREFVRGQVIDYRHSTGGALKNLLWDFLCASLLMNFLTEPDYISSRPDQRYNPSLWICRCLYRVQRMNWTIRSMEAYEEAKTDGAVVVFEEIEP</sequence>
<evidence type="ECO:0000259" key="1">
    <source>
        <dbReference type="PROSITE" id="PS51704"/>
    </source>
</evidence>
<dbReference type="RefSeq" id="WP_154457928.1">
    <property type="nucleotide sequence ID" value="NZ_VUMV01000004.1"/>
</dbReference>
<gene>
    <name evidence="2" type="ORF">FYJ60_06760</name>
</gene>
<accession>A0A7X2TNA2</accession>
<name>A0A7X2TNA2_9FIRM</name>
<dbReference type="GO" id="GO:0070291">
    <property type="term" value="P:N-acylethanolamine metabolic process"/>
    <property type="evidence" value="ECO:0007669"/>
    <property type="project" value="TreeGrafter"/>
</dbReference>
<evidence type="ECO:0000313" key="2">
    <source>
        <dbReference type="EMBL" id="MST82012.1"/>
    </source>
</evidence>
<dbReference type="PANTHER" id="PTHR46320">
    <property type="entry name" value="GLYCEROPHOSPHODIESTER PHOSPHODIESTERASE 1"/>
    <property type="match status" value="1"/>
</dbReference>
<dbReference type="SUPFAM" id="SSF51695">
    <property type="entry name" value="PLC-like phosphodiesterases"/>
    <property type="match status" value="1"/>
</dbReference>
<dbReference type="GO" id="GO:0008889">
    <property type="term" value="F:glycerophosphodiester phosphodiesterase activity"/>
    <property type="evidence" value="ECO:0007669"/>
    <property type="project" value="TreeGrafter"/>
</dbReference>
<dbReference type="AlphaFoldDB" id="A0A7X2TNA2"/>
<organism evidence="2 3">
    <name type="scientific">Bilifractor porci</name>
    <dbReference type="NCBI Taxonomy" id="2606636"/>
    <lineage>
        <taxon>Bacteria</taxon>
        <taxon>Bacillati</taxon>
        <taxon>Bacillota</taxon>
        <taxon>Clostridia</taxon>
        <taxon>Lachnospirales</taxon>
        <taxon>Lachnospiraceae</taxon>
        <taxon>Bilifractor</taxon>
    </lineage>
</organism>
<dbReference type="InterPro" id="IPR017946">
    <property type="entry name" value="PLC-like_Pdiesterase_TIM-brl"/>
</dbReference>
<proteinExistence type="predicted"/>
<keyword evidence="3" id="KW-1185">Reference proteome</keyword>
<dbReference type="EMBL" id="VUMV01000004">
    <property type="protein sequence ID" value="MST82012.1"/>
    <property type="molecule type" value="Genomic_DNA"/>
</dbReference>
<dbReference type="GO" id="GO:0006580">
    <property type="term" value="P:ethanolamine metabolic process"/>
    <property type="evidence" value="ECO:0007669"/>
    <property type="project" value="TreeGrafter"/>
</dbReference>
<evidence type="ECO:0000313" key="3">
    <source>
        <dbReference type="Proteomes" id="UP000466864"/>
    </source>
</evidence>
<dbReference type="PROSITE" id="PS51704">
    <property type="entry name" value="GP_PDE"/>
    <property type="match status" value="1"/>
</dbReference>
<feature type="domain" description="GP-PDE" evidence="1">
    <location>
        <begin position="36"/>
        <end position="276"/>
    </location>
</feature>